<evidence type="ECO:0000256" key="1">
    <source>
        <dbReference type="ARBA" id="ARBA00005662"/>
    </source>
</evidence>
<reference evidence="3 4" key="1">
    <citation type="journal article" date="2016" name="Nat. Commun.">
        <title>Thousands of microbial genomes shed light on interconnected biogeochemical processes in an aquifer system.</title>
        <authorList>
            <person name="Anantharaman K."/>
            <person name="Brown C.T."/>
            <person name="Hug L.A."/>
            <person name="Sharon I."/>
            <person name="Castelle C.J."/>
            <person name="Probst A.J."/>
            <person name="Thomas B.C."/>
            <person name="Singh A."/>
            <person name="Wilkins M.J."/>
            <person name="Karaoz U."/>
            <person name="Brodie E.L."/>
            <person name="Williams K.H."/>
            <person name="Hubbard S.S."/>
            <person name="Banfield J.F."/>
        </authorList>
    </citation>
    <scope>NUCLEOTIDE SEQUENCE [LARGE SCALE GENOMIC DNA]</scope>
</reference>
<dbReference type="Gene3D" id="3.60.21.10">
    <property type="match status" value="1"/>
</dbReference>
<evidence type="ECO:0000259" key="2">
    <source>
        <dbReference type="SMART" id="SM00854"/>
    </source>
</evidence>
<dbReference type="SMART" id="SM00854">
    <property type="entry name" value="PGA_cap"/>
    <property type="match status" value="1"/>
</dbReference>
<protein>
    <recommendedName>
        <fullName evidence="2">Capsule synthesis protein CapA domain-containing protein</fullName>
    </recommendedName>
</protein>
<gene>
    <name evidence="3" type="ORF">A3G90_03155</name>
</gene>
<feature type="domain" description="Capsule synthesis protein CapA" evidence="2">
    <location>
        <begin position="55"/>
        <end position="277"/>
    </location>
</feature>
<comment type="caution">
    <text evidence="3">The sequence shown here is derived from an EMBL/GenBank/DDBJ whole genome shotgun (WGS) entry which is preliminary data.</text>
</comment>
<evidence type="ECO:0000313" key="3">
    <source>
        <dbReference type="EMBL" id="OGG85036.1"/>
    </source>
</evidence>
<proteinExistence type="inferred from homology"/>
<dbReference type="AlphaFoldDB" id="A0A1F6FGP9"/>
<dbReference type="SUPFAM" id="SSF56300">
    <property type="entry name" value="Metallo-dependent phosphatases"/>
    <property type="match status" value="1"/>
</dbReference>
<dbReference type="PANTHER" id="PTHR33393:SF11">
    <property type="entry name" value="POLYGLUTAMINE SYNTHESIS ACCESSORY PROTEIN RV0574C-RELATED"/>
    <property type="match status" value="1"/>
</dbReference>
<dbReference type="CDD" id="cd07381">
    <property type="entry name" value="MPP_CapA"/>
    <property type="match status" value="1"/>
</dbReference>
<dbReference type="Pfam" id="PF09587">
    <property type="entry name" value="PGA_cap"/>
    <property type="match status" value="1"/>
</dbReference>
<dbReference type="EMBL" id="MFMM01000001">
    <property type="protein sequence ID" value="OGG85036.1"/>
    <property type="molecule type" value="Genomic_DNA"/>
</dbReference>
<organism evidence="3 4">
    <name type="scientific">Candidatus Kaiserbacteria bacterium RIFCSPLOWO2_12_FULL_45_26</name>
    <dbReference type="NCBI Taxonomy" id="1798525"/>
    <lineage>
        <taxon>Bacteria</taxon>
        <taxon>Candidatus Kaiseribacteriota</taxon>
    </lineage>
</organism>
<dbReference type="STRING" id="1798525.A3G90_03155"/>
<dbReference type="InterPro" id="IPR019079">
    <property type="entry name" value="Capsule_synth_CapA"/>
</dbReference>
<comment type="similarity">
    <text evidence="1">Belongs to the CapA family.</text>
</comment>
<dbReference type="InterPro" id="IPR052169">
    <property type="entry name" value="CW_Biosynth-Accessory"/>
</dbReference>
<dbReference type="PANTHER" id="PTHR33393">
    <property type="entry name" value="POLYGLUTAMINE SYNTHESIS ACCESSORY PROTEIN RV0574C-RELATED"/>
    <property type="match status" value="1"/>
</dbReference>
<sequence length="362" mass="40218">MSIWYKLSLICSLLIAFQFFWPITSVSFLEIDEEVLGNLTSEQSPAPELINTKTNVYFFGDIMLARDVERRMRQSGVDFPFAQFSIPSTSYAVANFESAIPETHVPTANNTFRFSTPVASLEAVAAAGFTHLGLANNHTFDFGLAGYNHTVSAVWDRGLVPFGHPSVVSEPSYTVIEVDDKEVGVLALHTLYSYPTKETLAPVFQVMQEETDIQVAYVHWGEEYVDTPTLAQRNFAKLLAELGIDLVIGHHPHVVQGLEMIENTLIVYSLGNFIFDQYFSLAVQQGLVTKLVLGEQNYLEIIPVSSLETRNQPTQMSAQNKAEFLEYLASISDPSLKESILLGRVPLASLLAITPEVVIMTE</sequence>
<dbReference type="Proteomes" id="UP000177325">
    <property type="component" value="Unassembled WGS sequence"/>
</dbReference>
<name>A0A1F6FGP9_9BACT</name>
<evidence type="ECO:0000313" key="4">
    <source>
        <dbReference type="Proteomes" id="UP000177325"/>
    </source>
</evidence>
<dbReference type="InterPro" id="IPR029052">
    <property type="entry name" value="Metallo-depent_PP-like"/>
</dbReference>
<accession>A0A1F6FGP9</accession>